<accession>A0A6A3D444</accession>
<sequence length="551" mass="60654">MMETNLEEAEEKVPKTELLYDGEVGKCRCGELEARSKKAEASCLELELEVRKRKSEYEALETKARTLQAAKLALDNEIKILRSRNNEGAVDLTEESDEEDKVFQLMAENKVLECEKSMAENEAEAWKRKFRELESLTLQLQKSLVLKSAEQPFDTKNPDVNKTNGAVQANNGGSTLNDMPVIVGALSFVDSVPTLISPGKGAGNLQPAGTPSNDAPYKADKGDYRMQCSKRVRRPLSFQEERGPNKQMAPSTPAGVKPASVGIIDIHDSDDEPTVDGKVLSKHELGAVDCENETGAIGNWNQEEKQDAMQGSGSFCPEIDKGRGAFTIRKRRLVLLSQSEVKEKNCSSNNNSGRKFIKGTPMAADVEDDDSDGTASDSDDEGDSLNGFIVEDSNATDCDSSCNESQDGSDCNDARSGQEDVSSGRGACSDSKDASNDEVDFDVIFSQIRRNKDHRSDMKFEGELLAAFGKISKAALCHNQRGFSKFDAYRGCTLAEFLTDGDPIGDVKKSVKELEAYEPKGVELCRYFATRYSKQLFEIYKSKKDPYFLHS</sequence>
<name>A0A6A3D444_HIBSY</name>
<feature type="region of interest" description="Disordered" evidence="2">
    <location>
        <begin position="341"/>
        <end position="434"/>
    </location>
</feature>
<evidence type="ECO:0000313" key="3">
    <source>
        <dbReference type="EMBL" id="KAE8736410.1"/>
    </source>
</evidence>
<dbReference type="PANTHER" id="PTHR34380:SF1">
    <property type="entry name" value="OS01G0221300 PROTEIN"/>
    <property type="match status" value="1"/>
</dbReference>
<feature type="region of interest" description="Disordered" evidence="2">
    <location>
        <begin position="200"/>
        <end position="221"/>
    </location>
</feature>
<keyword evidence="4" id="KW-1185">Reference proteome</keyword>
<keyword evidence="1" id="KW-0175">Coiled coil</keyword>
<dbReference type="AlphaFoldDB" id="A0A6A3D444"/>
<dbReference type="Proteomes" id="UP000436088">
    <property type="component" value="Unassembled WGS sequence"/>
</dbReference>
<evidence type="ECO:0000256" key="2">
    <source>
        <dbReference type="SAM" id="MobiDB-lite"/>
    </source>
</evidence>
<feature type="coiled-coil region" evidence="1">
    <location>
        <begin position="29"/>
        <end position="77"/>
    </location>
</feature>
<comment type="caution">
    <text evidence="3">The sequence shown here is derived from an EMBL/GenBank/DDBJ whole genome shotgun (WGS) entry which is preliminary data.</text>
</comment>
<protein>
    <submittedName>
        <fullName evidence="3">Folylpolyglutamate synthetase family protein isoform 1</fullName>
    </submittedName>
</protein>
<feature type="coiled-coil region" evidence="1">
    <location>
        <begin position="102"/>
        <end position="136"/>
    </location>
</feature>
<feature type="compositionally biased region" description="Polar residues" evidence="2">
    <location>
        <begin position="393"/>
        <end position="409"/>
    </location>
</feature>
<dbReference type="PANTHER" id="PTHR34380">
    <property type="entry name" value="BNAA03G12380D PROTEIN"/>
    <property type="match status" value="1"/>
</dbReference>
<evidence type="ECO:0000256" key="1">
    <source>
        <dbReference type="SAM" id="Coils"/>
    </source>
</evidence>
<dbReference type="EMBL" id="VEPZ02000001">
    <property type="protein sequence ID" value="KAE8736410.1"/>
    <property type="molecule type" value="Genomic_DNA"/>
</dbReference>
<organism evidence="3 4">
    <name type="scientific">Hibiscus syriacus</name>
    <name type="common">Rose of Sharon</name>
    <dbReference type="NCBI Taxonomy" id="106335"/>
    <lineage>
        <taxon>Eukaryota</taxon>
        <taxon>Viridiplantae</taxon>
        <taxon>Streptophyta</taxon>
        <taxon>Embryophyta</taxon>
        <taxon>Tracheophyta</taxon>
        <taxon>Spermatophyta</taxon>
        <taxon>Magnoliopsida</taxon>
        <taxon>eudicotyledons</taxon>
        <taxon>Gunneridae</taxon>
        <taxon>Pentapetalae</taxon>
        <taxon>rosids</taxon>
        <taxon>malvids</taxon>
        <taxon>Malvales</taxon>
        <taxon>Malvaceae</taxon>
        <taxon>Malvoideae</taxon>
        <taxon>Hibiscus</taxon>
    </lineage>
</organism>
<feature type="compositionally biased region" description="Acidic residues" evidence="2">
    <location>
        <begin position="365"/>
        <end position="383"/>
    </location>
</feature>
<gene>
    <name evidence="3" type="ORF">F3Y22_tig00000002pilonHSYRG00209</name>
</gene>
<evidence type="ECO:0000313" key="4">
    <source>
        <dbReference type="Proteomes" id="UP000436088"/>
    </source>
</evidence>
<feature type="region of interest" description="Disordered" evidence="2">
    <location>
        <begin position="236"/>
        <end position="257"/>
    </location>
</feature>
<proteinExistence type="predicted"/>
<reference evidence="3" key="1">
    <citation type="submission" date="2019-09" db="EMBL/GenBank/DDBJ databases">
        <title>Draft genome information of white flower Hibiscus syriacus.</title>
        <authorList>
            <person name="Kim Y.-M."/>
        </authorList>
    </citation>
    <scope>NUCLEOTIDE SEQUENCE [LARGE SCALE GENOMIC DNA]</scope>
    <source>
        <strain evidence="3">YM2019G1</strain>
    </source>
</reference>